<feature type="region of interest" description="Disordered" evidence="1">
    <location>
        <begin position="117"/>
        <end position="138"/>
    </location>
</feature>
<reference evidence="3" key="1">
    <citation type="submission" date="2023-09" db="UniProtKB">
        <authorList>
            <consortium name="Ensembl"/>
        </authorList>
    </citation>
    <scope>IDENTIFICATION</scope>
</reference>
<dbReference type="Ensembl" id="ENSCCNT00000009208.1">
    <property type="protein sequence ID" value="ENSCCNP00000006937.1"/>
    <property type="gene ID" value="ENSCCNG00000007443.1"/>
</dbReference>
<accession>A0A8C0ZP17</accession>
<name>A0A8C0ZP17_CASCN</name>
<dbReference type="PROSITE" id="PS51912">
    <property type="entry name" value="DMAP1_BIND"/>
    <property type="match status" value="1"/>
</dbReference>
<feature type="compositionally biased region" description="Polar residues" evidence="1">
    <location>
        <begin position="128"/>
        <end position="138"/>
    </location>
</feature>
<protein>
    <recommendedName>
        <fullName evidence="2">DMAP1-binding domain-containing protein</fullName>
    </recommendedName>
</protein>
<organism evidence="3">
    <name type="scientific">Castor canadensis</name>
    <name type="common">American beaver</name>
    <dbReference type="NCBI Taxonomy" id="51338"/>
    <lineage>
        <taxon>Eukaryota</taxon>
        <taxon>Metazoa</taxon>
        <taxon>Chordata</taxon>
        <taxon>Craniata</taxon>
        <taxon>Vertebrata</taxon>
        <taxon>Euteleostomi</taxon>
        <taxon>Mammalia</taxon>
        <taxon>Eutheria</taxon>
        <taxon>Euarchontoglires</taxon>
        <taxon>Glires</taxon>
        <taxon>Rodentia</taxon>
        <taxon>Castorimorpha</taxon>
        <taxon>Castoridae</taxon>
        <taxon>Castor</taxon>
    </lineage>
</organism>
<proteinExistence type="predicted"/>
<dbReference type="InterPro" id="IPR010506">
    <property type="entry name" value="DMAP1-bd"/>
</dbReference>
<dbReference type="AlphaFoldDB" id="A0A8C0ZP17"/>
<feature type="domain" description="DMAP1-binding" evidence="2">
    <location>
        <begin position="61"/>
        <end position="138"/>
    </location>
</feature>
<evidence type="ECO:0000313" key="3">
    <source>
        <dbReference type="Ensembl" id="ENSCCNP00000006937.1"/>
    </source>
</evidence>
<sequence>MVRPAFPRARARVVRAASARCPSQLVSARKAGASCAAVASAVASEMPARTAPARVPTLATPAISLPDDVRRRLKDLERDGLTEKERVKEKLNLLHEFLQTEIKAQLSDLETKLRKEELSEISPWRTEPTPSIEKQTAI</sequence>
<evidence type="ECO:0000256" key="1">
    <source>
        <dbReference type="SAM" id="MobiDB-lite"/>
    </source>
</evidence>
<evidence type="ECO:0000259" key="2">
    <source>
        <dbReference type="PROSITE" id="PS51912"/>
    </source>
</evidence>
<dbReference type="Pfam" id="PF06464">
    <property type="entry name" value="DMAP_binding"/>
    <property type="match status" value="1"/>
</dbReference>